<protein>
    <recommendedName>
        <fullName evidence="2">DUF6533 domain-containing protein</fullName>
    </recommendedName>
</protein>
<feature type="transmembrane region" description="Helical" evidence="1">
    <location>
        <begin position="53"/>
        <end position="75"/>
    </location>
</feature>
<proteinExistence type="predicted"/>
<keyword evidence="1" id="KW-1133">Transmembrane helix</keyword>
<gene>
    <name evidence="3" type="ORF">M408DRAFT_27028</name>
</gene>
<name>A0A0C3AZ95_SERVB</name>
<feature type="domain" description="DUF6533" evidence="2">
    <location>
        <begin position="20"/>
        <end position="62"/>
    </location>
</feature>
<evidence type="ECO:0000259" key="2">
    <source>
        <dbReference type="Pfam" id="PF20151"/>
    </source>
</evidence>
<keyword evidence="4" id="KW-1185">Reference proteome</keyword>
<dbReference type="OrthoDB" id="3350812at2759"/>
<evidence type="ECO:0000313" key="3">
    <source>
        <dbReference type="EMBL" id="KIM24561.1"/>
    </source>
</evidence>
<dbReference type="AlphaFoldDB" id="A0A0C3AZ95"/>
<evidence type="ECO:0000256" key="1">
    <source>
        <dbReference type="SAM" id="Phobius"/>
    </source>
</evidence>
<dbReference type="HOGENOM" id="CLU_035509_1_4_1"/>
<dbReference type="Pfam" id="PF20151">
    <property type="entry name" value="DUF6533"/>
    <property type="match status" value="1"/>
</dbReference>
<evidence type="ECO:0000313" key="4">
    <source>
        <dbReference type="Proteomes" id="UP000054097"/>
    </source>
</evidence>
<feature type="transmembrane region" description="Helical" evidence="1">
    <location>
        <begin position="189"/>
        <end position="212"/>
    </location>
</feature>
<dbReference type="Proteomes" id="UP000054097">
    <property type="component" value="Unassembled WGS sequence"/>
</dbReference>
<dbReference type="STRING" id="933852.A0A0C3AZ95"/>
<reference evidence="4" key="2">
    <citation type="submission" date="2015-01" db="EMBL/GenBank/DDBJ databases">
        <title>Evolutionary Origins and Diversification of the Mycorrhizal Mutualists.</title>
        <authorList>
            <consortium name="DOE Joint Genome Institute"/>
            <consortium name="Mycorrhizal Genomics Consortium"/>
            <person name="Kohler A."/>
            <person name="Kuo A."/>
            <person name="Nagy L.G."/>
            <person name="Floudas D."/>
            <person name="Copeland A."/>
            <person name="Barry K.W."/>
            <person name="Cichocki N."/>
            <person name="Veneault-Fourrey C."/>
            <person name="LaButti K."/>
            <person name="Lindquist E.A."/>
            <person name="Lipzen A."/>
            <person name="Lundell T."/>
            <person name="Morin E."/>
            <person name="Murat C."/>
            <person name="Riley R."/>
            <person name="Ohm R."/>
            <person name="Sun H."/>
            <person name="Tunlid A."/>
            <person name="Henrissat B."/>
            <person name="Grigoriev I.V."/>
            <person name="Hibbett D.S."/>
            <person name="Martin F."/>
        </authorList>
    </citation>
    <scope>NUCLEOTIDE SEQUENCE [LARGE SCALE GENOMIC DNA]</scope>
    <source>
        <strain evidence="4">MAFF 305830</strain>
    </source>
</reference>
<feature type="transmembrane region" description="Helical" evidence="1">
    <location>
        <begin position="156"/>
        <end position="177"/>
    </location>
</feature>
<accession>A0A0C3AZ95</accession>
<dbReference type="EMBL" id="KN824323">
    <property type="protein sequence ID" value="KIM24561.1"/>
    <property type="molecule type" value="Genomic_DNA"/>
</dbReference>
<reference evidence="3 4" key="1">
    <citation type="submission" date="2014-04" db="EMBL/GenBank/DDBJ databases">
        <authorList>
            <consortium name="DOE Joint Genome Institute"/>
            <person name="Kuo A."/>
            <person name="Zuccaro A."/>
            <person name="Kohler A."/>
            <person name="Nagy L.G."/>
            <person name="Floudas D."/>
            <person name="Copeland A."/>
            <person name="Barry K.W."/>
            <person name="Cichocki N."/>
            <person name="Veneault-Fourrey C."/>
            <person name="LaButti K."/>
            <person name="Lindquist E.A."/>
            <person name="Lipzen A."/>
            <person name="Lundell T."/>
            <person name="Morin E."/>
            <person name="Murat C."/>
            <person name="Sun H."/>
            <person name="Tunlid A."/>
            <person name="Henrissat B."/>
            <person name="Grigoriev I.V."/>
            <person name="Hibbett D.S."/>
            <person name="Martin F."/>
            <person name="Nordberg H.P."/>
            <person name="Cantor M.N."/>
            <person name="Hua S.X."/>
        </authorList>
    </citation>
    <scope>NUCLEOTIDE SEQUENCE [LARGE SCALE GENOMIC DNA]</scope>
    <source>
        <strain evidence="3 4">MAFF 305830</strain>
    </source>
</reference>
<dbReference type="InterPro" id="IPR045340">
    <property type="entry name" value="DUF6533"/>
</dbReference>
<feature type="transmembrane region" description="Helical" evidence="1">
    <location>
        <begin position="106"/>
        <end position="131"/>
    </location>
</feature>
<sequence length="305" mass="34728">MSSMDQLITAFDHLSSSRFVSVAGAAWWAHDYLLTFYEEYTRIWPSKWSFVKFLFFLVRYLSVPYIAISFCQFFLPAITIVRSMESISETWLVLIRVRALYAGHTWALRVLFIAFIATHFCTLFFGIYTVADIQSSLTYSPFLRVCTTVMPRFARILYFFQIPLEVILLAMLLLHYWRISRVLAPAKPTPLLLTLYIDGALYFAAIVSLHLFGGSVFLFLDPSYWPMTTLVDFTASSTFTSRMVLRLDKVARRGPLDTFITLGGTGVGGTSPDGRDAAYSMDIRMDGMHEANKRSSRGDGEHVLP</sequence>
<organism evidence="3 4">
    <name type="scientific">Serendipita vermifera MAFF 305830</name>
    <dbReference type="NCBI Taxonomy" id="933852"/>
    <lineage>
        <taxon>Eukaryota</taxon>
        <taxon>Fungi</taxon>
        <taxon>Dikarya</taxon>
        <taxon>Basidiomycota</taxon>
        <taxon>Agaricomycotina</taxon>
        <taxon>Agaricomycetes</taxon>
        <taxon>Sebacinales</taxon>
        <taxon>Serendipitaceae</taxon>
        <taxon>Serendipita</taxon>
    </lineage>
</organism>
<keyword evidence="1" id="KW-0472">Membrane</keyword>
<feature type="transmembrane region" description="Helical" evidence="1">
    <location>
        <begin position="224"/>
        <end position="245"/>
    </location>
</feature>
<keyword evidence="1" id="KW-0812">Transmembrane</keyword>